<accession>A0AAD6CWY8</accession>
<evidence type="ECO:0000256" key="6">
    <source>
        <dbReference type="ARBA" id="ARBA00022989"/>
    </source>
</evidence>
<keyword evidence="7" id="KW-0560">Oxidoreductase</keyword>
<dbReference type="Gene3D" id="3.50.50.60">
    <property type="entry name" value="FAD/NAD(P)-binding domain"/>
    <property type="match status" value="1"/>
</dbReference>
<dbReference type="GO" id="GO:0071949">
    <property type="term" value="F:FAD binding"/>
    <property type="evidence" value="ECO:0007669"/>
    <property type="project" value="InterPro"/>
</dbReference>
<dbReference type="Pfam" id="PF01494">
    <property type="entry name" value="FAD_binding_3"/>
    <property type="match status" value="1"/>
</dbReference>
<evidence type="ECO:0000313" key="10">
    <source>
        <dbReference type="EMBL" id="KAJ5540956.1"/>
    </source>
</evidence>
<dbReference type="SUPFAM" id="SSF51905">
    <property type="entry name" value="FAD/NAD(P)-binding domain"/>
    <property type="match status" value="1"/>
</dbReference>
<evidence type="ECO:0000256" key="8">
    <source>
        <dbReference type="ARBA" id="ARBA00023136"/>
    </source>
</evidence>
<protein>
    <recommendedName>
        <fullName evidence="9">FAD-binding domain-containing protein</fullName>
    </recommendedName>
</protein>
<evidence type="ECO:0000313" key="11">
    <source>
        <dbReference type="Proteomes" id="UP001220324"/>
    </source>
</evidence>
<dbReference type="Proteomes" id="UP001220324">
    <property type="component" value="Unassembled WGS sequence"/>
</dbReference>
<keyword evidence="3" id="KW-0285">Flavoprotein</keyword>
<dbReference type="InterPro" id="IPR036188">
    <property type="entry name" value="FAD/NAD-bd_sf"/>
</dbReference>
<comment type="caution">
    <text evidence="10">The sequence shown here is derived from an EMBL/GenBank/DDBJ whole genome shotgun (WGS) entry which is preliminary data.</text>
</comment>
<dbReference type="InterPro" id="IPR002938">
    <property type="entry name" value="FAD-bd"/>
</dbReference>
<keyword evidence="5" id="KW-0274">FAD</keyword>
<keyword evidence="4" id="KW-0812">Transmembrane</keyword>
<dbReference type="AlphaFoldDB" id="A0AAD6CWY8"/>
<sequence length="482" mass="53629">MENKEKKIRVVIVGGSVAGLTLAHCLGKSNIEYVVLESNCDIAPEVGASIGILTNGARILDQLGIFDDILDVIEPLVKATFWAENGKLIMENESPQIIHDRHGYPISFFDRQVLLEILYNRLGENQDRVYTGKRVVKVEHLPNKVLVHCKDQSVIEGDIVVGADGVRSTVRQEMWRYMESIGMEKEVKEEKGILSSEYSCVFGISAATLGLVPGYCHRTYEKDYSSLTIAGKDSRVFWFLFTKMDRVYAGSEIPRFSDEDMEKHLAQYSEKPITDTIPFSAIYQSAVSKTFLALEEGFHKKWCMDRFVCIGDSAHKMTPNMGQGGNSAIESAASLANHLTQLVRNSSNGGITLEDVKNCLNKFQTARQPRAEGIYTKANALTRLEACATLKNRLMALHALPYLKSYHIDRMTKTLVGAERLEYIPLPPRASNCTMPLHTQSGLPEKDKETPWIRAISTTPLIGCAMAAKSFMGSTMGAFGRI</sequence>
<name>A0AAD6CWY8_9EURO</name>
<evidence type="ECO:0000256" key="2">
    <source>
        <dbReference type="ARBA" id="ARBA00007992"/>
    </source>
</evidence>
<feature type="domain" description="FAD-binding" evidence="9">
    <location>
        <begin position="8"/>
        <end position="345"/>
    </location>
</feature>
<dbReference type="GO" id="GO:0016020">
    <property type="term" value="C:membrane"/>
    <property type="evidence" value="ECO:0007669"/>
    <property type="project" value="UniProtKB-SubCell"/>
</dbReference>
<dbReference type="PANTHER" id="PTHR47356">
    <property type="entry name" value="FAD-DEPENDENT MONOOXYGENASE ASQG-RELATED"/>
    <property type="match status" value="1"/>
</dbReference>
<evidence type="ECO:0000256" key="4">
    <source>
        <dbReference type="ARBA" id="ARBA00022692"/>
    </source>
</evidence>
<organism evidence="10 11">
    <name type="scientific">Penicillium frequentans</name>
    <dbReference type="NCBI Taxonomy" id="3151616"/>
    <lineage>
        <taxon>Eukaryota</taxon>
        <taxon>Fungi</taxon>
        <taxon>Dikarya</taxon>
        <taxon>Ascomycota</taxon>
        <taxon>Pezizomycotina</taxon>
        <taxon>Eurotiomycetes</taxon>
        <taxon>Eurotiomycetidae</taxon>
        <taxon>Eurotiales</taxon>
        <taxon>Aspergillaceae</taxon>
        <taxon>Penicillium</taxon>
    </lineage>
</organism>
<comment type="similarity">
    <text evidence="2">Belongs to the paxM FAD-dependent monooxygenase family.</text>
</comment>
<keyword evidence="6" id="KW-1133">Transmembrane helix</keyword>
<comment type="subcellular location">
    <subcellularLocation>
        <location evidence="1">Membrane</location>
    </subcellularLocation>
</comment>
<dbReference type="PANTHER" id="PTHR47356:SF2">
    <property type="entry name" value="FAD-BINDING DOMAIN-CONTAINING PROTEIN-RELATED"/>
    <property type="match status" value="1"/>
</dbReference>
<gene>
    <name evidence="10" type="ORF">N7494_006032</name>
</gene>
<keyword evidence="8" id="KW-0472">Membrane</keyword>
<proteinExistence type="inferred from homology"/>
<reference evidence="10 11" key="1">
    <citation type="journal article" date="2023" name="IMA Fungus">
        <title>Comparative genomic study of the Penicillium genus elucidates a diverse pangenome and 15 lateral gene transfer events.</title>
        <authorList>
            <person name="Petersen C."/>
            <person name="Sorensen T."/>
            <person name="Nielsen M.R."/>
            <person name="Sondergaard T.E."/>
            <person name="Sorensen J.L."/>
            <person name="Fitzpatrick D.A."/>
            <person name="Frisvad J.C."/>
            <person name="Nielsen K.L."/>
        </authorList>
    </citation>
    <scope>NUCLEOTIDE SEQUENCE [LARGE SCALE GENOMIC DNA]</scope>
    <source>
        <strain evidence="10 11">IBT 35679</strain>
    </source>
</reference>
<keyword evidence="11" id="KW-1185">Reference proteome</keyword>
<evidence type="ECO:0000256" key="7">
    <source>
        <dbReference type="ARBA" id="ARBA00023002"/>
    </source>
</evidence>
<dbReference type="EMBL" id="JAQIZZ010000005">
    <property type="protein sequence ID" value="KAJ5540956.1"/>
    <property type="molecule type" value="Genomic_DNA"/>
</dbReference>
<dbReference type="InterPro" id="IPR050562">
    <property type="entry name" value="FAD_mOase_fung"/>
</dbReference>
<dbReference type="PRINTS" id="PR00420">
    <property type="entry name" value="RNGMNOXGNASE"/>
</dbReference>
<evidence type="ECO:0000256" key="1">
    <source>
        <dbReference type="ARBA" id="ARBA00004370"/>
    </source>
</evidence>
<evidence type="ECO:0000259" key="9">
    <source>
        <dbReference type="Pfam" id="PF01494"/>
    </source>
</evidence>
<evidence type="ECO:0000256" key="5">
    <source>
        <dbReference type="ARBA" id="ARBA00022827"/>
    </source>
</evidence>
<dbReference type="GO" id="GO:0004497">
    <property type="term" value="F:monooxygenase activity"/>
    <property type="evidence" value="ECO:0007669"/>
    <property type="project" value="InterPro"/>
</dbReference>
<evidence type="ECO:0000256" key="3">
    <source>
        <dbReference type="ARBA" id="ARBA00022630"/>
    </source>
</evidence>